<reference evidence="2 3" key="1">
    <citation type="submission" date="2019-04" db="EMBL/GenBank/DDBJ databases">
        <title>Trinickia sp. 7GSK02, isolated from subtropical forest soil.</title>
        <authorList>
            <person name="Gao Z.-H."/>
            <person name="Qiu L.-H."/>
        </authorList>
    </citation>
    <scope>NUCLEOTIDE SEQUENCE [LARGE SCALE GENOMIC DNA]</scope>
    <source>
        <strain evidence="2 3">7GSK02</strain>
    </source>
</reference>
<protein>
    <submittedName>
        <fullName evidence="2">Uncharacterized protein</fullName>
    </submittedName>
</protein>
<organism evidence="2 3">
    <name type="scientific">Trinickia terrae</name>
    <dbReference type="NCBI Taxonomy" id="2571161"/>
    <lineage>
        <taxon>Bacteria</taxon>
        <taxon>Pseudomonadati</taxon>
        <taxon>Pseudomonadota</taxon>
        <taxon>Betaproteobacteria</taxon>
        <taxon>Burkholderiales</taxon>
        <taxon>Burkholderiaceae</taxon>
        <taxon>Trinickia</taxon>
    </lineage>
</organism>
<sequence length="255" mass="27481">MSLRIHSPAAPPVDDSASSQDTPGTPAAHGHHRHHEHARAQLRKSANRQRAKKRRGADSQDGIDESGASEELLMMLEEHLQRNAEMVMRVGERRNGERGNTGGQQQSDGERDTASAGLSPRRPRLSRSAAKADDVDNVDQARLEAEAALLGARTARAAAKPAGSSTYEVLAVMRDFLSLPSPAMHAAGALALVRARLIEAVDAPAGRAPLQQQSMNLLLPLMMLNLKRMRTDKERALALAKIHSLLGHRRAAPAA</sequence>
<name>A0A4U1ICZ7_9BURK</name>
<evidence type="ECO:0000313" key="2">
    <source>
        <dbReference type="EMBL" id="TKC91523.1"/>
    </source>
</evidence>
<dbReference type="RefSeq" id="WP_136892561.1">
    <property type="nucleotide sequence ID" value="NZ_SWJE01000002.1"/>
</dbReference>
<gene>
    <name evidence="2" type="ORF">FAZ69_03455</name>
</gene>
<feature type="region of interest" description="Disordered" evidence="1">
    <location>
        <begin position="1"/>
        <end position="66"/>
    </location>
</feature>
<keyword evidence="3" id="KW-1185">Reference proteome</keyword>
<dbReference type="Proteomes" id="UP000305539">
    <property type="component" value="Unassembled WGS sequence"/>
</dbReference>
<proteinExistence type="predicted"/>
<feature type="compositionally biased region" description="Basic residues" evidence="1">
    <location>
        <begin position="29"/>
        <end position="55"/>
    </location>
</feature>
<evidence type="ECO:0000256" key="1">
    <source>
        <dbReference type="SAM" id="MobiDB-lite"/>
    </source>
</evidence>
<dbReference type="EMBL" id="SWJE01000002">
    <property type="protein sequence ID" value="TKC91523.1"/>
    <property type="molecule type" value="Genomic_DNA"/>
</dbReference>
<evidence type="ECO:0000313" key="3">
    <source>
        <dbReference type="Proteomes" id="UP000305539"/>
    </source>
</evidence>
<comment type="caution">
    <text evidence="2">The sequence shown here is derived from an EMBL/GenBank/DDBJ whole genome shotgun (WGS) entry which is preliminary data.</text>
</comment>
<dbReference type="AlphaFoldDB" id="A0A4U1ICZ7"/>
<accession>A0A4U1ICZ7</accession>
<feature type="region of interest" description="Disordered" evidence="1">
    <location>
        <begin position="91"/>
        <end position="135"/>
    </location>
</feature>